<reference evidence="3 4" key="1">
    <citation type="submission" date="2021-03" db="EMBL/GenBank/DDBJ databases">
        <title>Complete Genome Sequences of Two Lysobacter Strains Isolated from Sea Water (Lysobacter caseinilyticus) and Soil (Lysobacter helvus) in South Korea.</title>
        <authorList>
            <person name="Watanabe Y."/>
            <person name="Arakawa K."/>
        </authorList>
    </citation>
    <scope>NUCLEOTIDE SEQUENCE [LARGE SCALE GENOMIC DNA]</scope>
    <source>
        <strain evidence="3 4">KVB24</strain>
    </source>
</reference>
<dbReference type="RefSeq" id="WP_213435037.1">
    <property type="nucleotide sequence ID" value="NZ_AP024545.1"/>
</dbReference>
<name>A0ABM7Q1B7_9GAMM</name>
<dbReference type="Pfam" id="PF14317">
    <property type="entry name" value="YcxB"/>
    <property type="match status" value="1"/>
</dbReference>
<evidence type="ECO:0000256" key="1">
    <source>
        <dbReference type="SAM" id="Phobius"/>
    </source>
</evidence>
<evidence type="ECO:0000313" key="3">
    <source>
        <dbReference type="EMBL" id="BCT90999.1"/>
    </source>
</evidence>
<keyword evidence="1" id="KW-0812">Transmembrane</keyword>
<keyword evidence="4" id="KW-1185">Reference proteome</keyword>
<gene>
    <name evidence="3" type="ORF">LYSCAS_00230</name>
</gene>
<dbReference type="EMBL" id="AP024545">
    <property type="protein sequence ID" value="BCT90999.1"/>
    <property type="molecule type" value="Genomic_DNA"/>
</dbReference>
<feature type="domain" description="YcxB-like C-terminal" evidence="2">
    <location>
        <begin position="97"/>
        <end position="156"/>
    </location>
</feature>
<keyword evidence="1" id="KW-0472">Membrane</keyword>
<dbReference type="InterPro" id="IPR025588">
    <property type="entry name" value="YcxB-like_C"/>
</dbReference>
<sequence length="165" mass="18404">MSPSPIAIAFRLTFRERLKASATISLTSVATWVSIVVDVLAILAFCLFADAPWFPFEFPFIAVPISVLAMLPLGWWLTAIRYARAERDLGRAAFEIADAGLHIVTDRVDQRLAWQAIRKFRERAGFQMYYFARQQAMCFPLRAFASREEADAARALARSGGVAGA</sequence>
<accession>A0ABM7Q1B7</accession>
<evidence type="ECO:0000313" key="4">
    <source>
        <dbReference type="Proteomes" id="UP000681317"/>
    </source>
</evidence>
<feature type="transmembrane region" description="Helical" evidence="1">
    <location>
        <begin position="60"/>
        <end position="77"/>
    </location>
</feature>
<protein>
    <recommendedName>
        <fullName evidence="2">YcxB-like C-terminal domain-containing protein</fullName>
    </recommendedName>
</protein>
<organism evidence="3 4">
    <name type="scientific">Noviluteimonas caseinilytica</name>
    <dbReference type="NCBI Taxonomy" id="2675101"/>
    <lineage>
        <taxon>Bacteria</taxon>
        <taxon>Pseudomonadati</taxon>
        <taxon>Pseudomonadota</taxon>
        <taxon>Gammaproteobacteria</taxon>
        <taxon>Lysobacterales</taxon>
        <taxon>Lysobacteraceae</taxon>
        <taxon>Noviluteimonas</taxon>
    </lineage>
</organism>
<keyword evidence="1" id="KW-1133">Transmembrane helix</keyword>
<feature type="transmembrane region" description="Helical" evidence="1">
    <location>
        <begin position="21"/>
        <end position="54"/>
    </location>
</feature>
<dbReference type="Proteomes" id="UP000681317">
    <property type="component" value="Chromosome"/>
</dbReference>
<evidence type="ECO:0000259" key="2">
    <source>
        <dbReference type="Pfam" id="PF14317"/>
    </source>
</evidence>
<proteinExistence type="predicted"/>